<feature type="transmembrane region" description="Helical" evidence="1">
    <location>
        <begin position="302"/>
        <end position="320"/>
    </location>
</feature>
<protein>
    <submittedName>
        <fullName evidence="2">Na+/melibiose symporter and related transporter-like protein</fullName>
    </submittedName>
</protein>
<sequence length="454" mass="49173">MEEAKLPNKVVYGYGVPDLTCNLMMMGAVTYYAYFLTDIIRINAAVVGLILLVARIIDAISVPISGAIIQKTQLKWGQFRSWMLVAPPVTALFFILMFTNFNMNPATQAIFLCVVYTLGHIGFNFAFNGHIALISVIGKTPVDRVTLSGRKAQFQTFSGVAFALLFMPLVGILGGGNEAKGFLYTVALFAILQVFGYWYTFSITKDYESYDPNKKLGAGTGLTAGEMSKQIFGNSQLLIIMLADSFRTTAMFGLIGLLSYYFAYIAGNLSLITVGMFVGTLGTFAGSLIAPAAAKRIGKKQTYILSTTITFIAFVLMRLLGQNYLIFIGLTAMANIGIILSMSLGPAMYMDAAEYGFFKTGKDSTALIMAMFSMPIKIGVALSGAVIGFGLAAIGYDPTVAITPSFVSSMMNVITLIPAACALLSFTLICFYKLDEKTVAEYTKKNTLSRAEVR</sequence>
<dbReference type="Proteomes" id="UP000001572">
    <property type="component" value="Chromosome"/>
</dbReference>
<dbReference type="GO" id="GO:0006814">
    <property type="term" value="P:sodium ion transport"/>
    <property type="evidence" value="ECO:0007669"/>
    <property type="project" value="InterPro"/>
</dbReference>
<dbReference type="RefSeq" id="WP_012063234.1">
    <property type="nucleotide sequence ID" value="NC_009633.1"/>
</dbReference>
<feature type="transmembrane region" description="Helical" evidence="1">
    <location>
        <begin position="366"/>
        <end position="394"/>
    </location>
</feature>
<keyword evidence="3" id="KW-1185">Reference proteome</keyword>
<dbReference type="STRING" id="293826.Amet_2094"/>
<keyword evidence="1" id="KW-0812">Transmembrane</keyword>
<proteinExistence type="predicted"/>
<feature type="transmembrane region" description="Helical" evidence="1">
    <location>
        <begin position="269"/>
        <end position="290"/>
    </location>
</feature>
<feature type="transmembrane region" description="Helical" evidence="1">
    <location>
        <begin position="326"/>
        <end position="345"/>
    </location>
</feature>
<dbReference type="InterPro" id="IPR001927">
    <property type="entry name" value="Na/Gal_symport"/>
</dbReference>
<dbReference type="AlphaFoldDB" id="A6TPY6"/>
<name>A6TPY6_ALKMQ</name>
<dbReference type="InterPro" id="IPR039672">
    <property type="entry name" value="MFS_2"/>
</dbReference>
<dbReference type="OrthoDB" id="9764596at2"/>
<dbReference type="GO" id="GO:0015293">
    <property type="term" value="F:symporter activity"/>
    <property type="evidence" value="ECO:0007669"/>
    <property type="project" value="InterPro"/>
</dbReference>
<feature type="transmembrane region" description="Helical" evidence="1">
    <location>
        <begin position="109"/>
        <end position="133"/>
    </location>
</feature>
<dbReference type="GO" id="GO:0008643">
    <property type="term" value="P:carbohydrate transport"/>
    <property type="evidence" value="ECO:0007669"/>
    <property type="project" value="InterPro"/>
</dbReference>
<accession>A6TPY6</accession>
<evidence type="ECO:0000313" key="2">
    <source>
        <dbReference type="EMBL" id="ABR48254.1"/>
    </source>
</evidence>
<keyword evidence="1" id="KW-1133">Transmembrane helix</keyword>
<dbReference type="Pfam" id="PF13347">
    <property type="entry name" value="MFS_2"/>
    <property type="match status" value="1"/>
</dbReference>
<dbReference type="EMBL" id="CP000724">
    <property type="protein sequence ID" value="ABR48254.1"/>
    <property type="molecule type" value="Genomic_DNA"/>
</dbReference>
<feature type="transmembrane region" description="Helical" evidence="1">
    <location>
        <begin position="12"/>
        <end position="34"/>
    </location>
</feature>
<dbReference type="PANTHER" id="PTHR11328:SF24">
    <property type="entry name" value="MAJOR FACILITATOR SUPERFAMILY (MFS) PROFILE DOMAIN-CONTAINING PROTEIN"/>
    <property type="match status" value="1"/>
</dbReference>
<feature type="transmembrane region" description="Helical" evidence="1">
    <location>
        <begin position="154"/>
        <end position="175"/>
    </location>
</feature>
<dbReference type="InterPro" id="IPR036259">
    <property type="entry name" value="MFS_trans_sf"/>
</dbReference>
<dbReference type="Gene3D" id="1.20.1250.20">
    <property type="entry name" value="MFS general substrate transporter like domains"/>
    <property type="match status" value="2"/>
</dbReference>
<feature type="transmembrane region" description="Helical" evidence="1">
    <location>
        <begin position="46"/>
        <end position="69"/>
    </location>
</feature>
<dbReference type="HOGENOM" id="CLU_027408_0_3_9"/>
<organism evidence="2 3">
    <name type="scientific">Alkaliphilus metalliredigens (strain QYMF)</name>
    <dbReference type="NCBI Taxonomy" id="293826"/>
    <lineage>
        <taxon>Bacteria</taxon>
        <taxon>Bacillati</taxon>
        <taxon>Bacillota</taxon>
        <taxon>Clostridia</taxon>
        <taxon>Peptostreptococcales</taxon>
        <taxon>Natronincolaceae</taxon>
        <taxon>Alkaliphilus</taxon>
    </lineage>
</organism>
<feature type="transmembrane region" description="Helical" evidence="1">
    <location>
        <begin position="181"/>
        <end position="200"/>
    </location>
</feature>
<keyword evidence="1" id="KW-0472">Membrane</keyword>
<evidence type="ECO:0000313" key="3">
    <source>
        <dbReference type="Proteomes" id="UP000001572"/>
    </source>
</evidence>
<evidence type="ECO:0000256" key="1">
    <source>
        <dbReference type="SAM" id="Phobius"/>
    </source>
</evidence>
<dbReference type="KEGG" id="amt:Amet_2094"/>
<dbReference type="PANTHER" id="PTHR11328">
    <property type="entry name" value="MAJOR FACILITATOR SUPERFAMILY DOMAIN-CONTAINING PROTEIN"/>
    <property type="match status" value="1"/>
</dbReference>
<dbReference type="SUPFAM" id="SSF103473">
    <property type="entry name" value="MFS general substrate transporter"/>
    <property type="match status" value="1"/>
</dbReference>
<dbReference type="eggNOG" id="COG2211">
    <property type="taxonomic scope" value="Bacteria"/>
</dbReference>
<feature type="transmembrane region" description="Helical" evidence="1">
    <location>
        <begin position="414"/>
        <end position="434"/>
    </location>
</feature>
<reference evidence="3" key="1">
    <citation type="journal article" date="2016" name="Genome Announc.">
        <title>Complete genome sequence of Alkaliphilus metalliredigens strain QYMF, an alkaliphilic and metal-reducing bacterium isolated from borax-contaminated leachate ponds.</title>
        <authorList>
            <person name="Hwang C."/>
            <person name="Copeland A."/>
            <person name="Lucas S."/>
            <person name="Lapidus A."/>
            <person name="Barry K."/>
            <person name="Detter J.C."/>
            <person name="Glavina Del Rio T."/>
            <person name="Hammon N."/>
            <person name="Israni S."/>
            <person name="Dalin E."/>
            <person name="Tice H."/>
            <person name="Pitluck S."/>
            <person name="Chertkov O."/>
            <person name="Brettin T."/>
            <person name="Bruce D."/>
            <person name="Han C."/>
            <person name="Schmutz J."/>
            <person name="Larimer F."/>
            <person name="Land M.L."/>
            <person name="Hauser L."/>
            <person name="Kyrpides N."/>
            <person name="Mikhailova N."/>
            <person name="Ye Q."/>
            <person name="Zhou J."/>
            <person name="Richardson P."/>
            <person name="Fields M.W."/>
        </authorList>
    </citation>
    <scope>NUCLEOTIDE SEQUENCE [LARGE SCALE GENOMIC DNA]</scope>
    <source>
        <strain evidence="3">QYMF</strain>
    </source>
</reference>
<dbReference type="NCBIfam" id="TIGR00792">
    <property type="entry name" value="gph"/>
    <property type="match status" value="1"/>
</dbReference>
<gene>
    <name evidence="2" type="ordered locus">Amet_2094</name>
</gene>
<dbReference type="GO" id="GO:0005886">
    <property type="term" value="C:plasma membrane"/>
    <property type="evidence" value="ECO:0007669"/>
    <property type="project" value="TreeGrafter"/>
</dbReference>
<feature type="transmembrane region" description="Helical" evidence="1">
    <location>
        <begin position="81"/>
        <end position="103"/>
    </location>
</feature>